<proteinExistence type="predicted"/>
<feature type="non-terminal residue" evidence="1">
    <location>
        <position position="1"/>
    </location>
</feature>
<gene>
    <name evidence="1" type="ORF">LCGC14_2174420</name>
</gene>
<reference evidence="1" key="1">
    <citation type="journal article" date="2015" name="Nature">
        <title>Complex archaea that bridge the gap between prokaryotes and eukaryotes.</title>
        <authorList>
            <person name="Spang A."/>
            <person name="Saw J.H."/>
            <person name="Jorgensen S.L."/>
            <person name="Zaremba-Niedzwiedzka K."/>
            <person name="Martijn J."/>
            <person name="Lind A.E."/>
            <person name="van Eijk R."/>
            <person name="Schleper C."/>
            <person name="Guy L."/>
            <person name="Ettema T.J."/>
        </authorList>
    </citation>
    <scope>NUCLEOTIDE SEQUENCE</scope>
</reference>
<accession>A0A0F9GJX3</accession>
<organism evidence="1">
    <name type="scientific">marine sediment metagenome</name>
    <dbReference type="NCBI Taxonomy" id="412755"/>
    <lineage>
        <taxon>unclassified sequences</taxon>
        <taxon>metagenomes</taxon>
        <taxon>ecological metagenomes</taxon>
    </lineage>
</organism>
<dbReference type="EMBL" id="LAZR01028146">
    <property type="protein sequence ID" value="KKL63502.1"/>
    <property type="molecule type" value="Genomic_DNA"/>
</dbReference>
<evidence type="ECO:0000313" key="1">
    <source>
        <dbReference type="EMBL" id="KKL63502.1"/>
    </source>
</evidence>
<name>A0A0F9GJX3_9ZZZZ</name>
<dbReference type="AlphaFoldDB" id="A0A0F9GJX3"/>
<protein>
    <submittedName>
        <fullName evidence="1">Uncharacterized protein</fullName>
    </submittedName>
</protein>
<sequence length="82" mass="9706">GLARYGRERVMAKRHMRSQPKMVYADSRSNGSDSTARWYEESNGICVVHEVWVQGVLNRTDQLFIPWDRIRSALRRRDRPDD</sequence>
<comment type="caution">
    <text evidence="1">The sequence shown here is derived from an EMBL/GenBank/DDBJ whole genome shotgun (WGS) entry which is preliminary data.</text>
</comment>